<comment type="caution">
    <text evidence="6">The sequence shown here is derived from an EMBL/GenBank/DDBJ whole genome shotgun (WGS) entry which is preliminary data.</text>
</comment>
<dbReference type="EMBL" id="LDOU01000003">
    <property type="protein sequence ID" value="KLV11208.1"/>
    <property type="molecule type" value="Genomic_DNA"/>
</dbReference>
<keyword evidence="4" id="KW-0472">Membrane</keyword>
<keyword evidence="3" id="KW-0804">Transcription</keyword>
<feature type="transmembrane region" description="Helical" evidence="4">
    <location>
        <begin position="58"/>
        <end position="76"/>
    </location>
</feature>
<dbReference type="STRING" id="320778.ABT57_02920"/>
<evidence type="ECO:0000259" key="5">
    <source>
        <dbReference type="PROSITE" id="PS01124"/>
    </source>
</evidence>
<feature type="transmembrane region" description="Helical" evidence="4">
    <location>
        <begin position="6"/>
        <end position="22"/>
    </location>
</feature>
<keyword evidence="2" id="KW-0238">DNA-binding</keyword>
<gene>
    <name evidence="6" type="ORF">ABT57_02920</name>
</gene>
<keyword evidence="4" id="KW-0812">Transmembrane</keyword>
<dbReference type="SMART" id="SM00342">
    <property type="entry name" value="HTH_ARAC"/>
    <property type="match status" value="1"/>
</dbReference>
<evidence type="ECO:0000256" key="3">
    <source>
        <dbReference type="ARBA" id="ARBA00023163"/>
    </source>
</evidence>
<feature type="transmembrane region" description="Helical" evidence="4">
    <location>
        <begin position="113"/>
        <end position="130"/>
    </location>
</feature>
<keyword evidence="7" id="KW-1185">Reference proteome</keyword>
<dbReference type="InterPro" id="IPR018060">
    <property type="entry name" value="HTH_AraC"/>
</dbReference>
<dbReference type="InterPro" id="IPR009057">
    <property type="entry name" value="Homeodomain-like_sf"/>
</dbReference>
<reference evidence="6 7" key="1">
    <citation type="submission" date="2015-05" db="EMBL/GenBank/DDBJ databases">
        <title>Photobacterium galathea sp. nov.</title>
        <authorList>
            <person name="Machado H."/>
            <person name="Gram L."/>
        </authorList>
    </citation>
    <scope>NUCLEOTIDE SEQUENCE [LARGE SCALE GENOMIC DNA]</scope>
    <source>
        <strain evidence="6 7">DSM 22954</strain>
    </source>
</reference>
<keyword evidence="1" id="KW-0805">Transcription regulation</keyword>
<name>A0A0J1HHX8_9GAMM</name>
<dbReference type="GO" id="GO:0043565">
    <property type="term" value="F:sequence-specific DNA binding"/>
    <property type="evidence" value="ECO:0007669"/>
    <property type="project" value="InterPro"/>
</dbReference>
<evidence type="ECO:0000313" key="6">
    <source>
        <dbReference type="EMBL" id="KLV11208.1"/>
    </source>
</evidence>
<dbReference type="Gene3D" id="1.10.10.60">
    <property type="entry name" value="Homeodomain-like"/>
    <property type="match status" value="2"/>
</dbReference>
<feature type="transmembrane region" description="Helical" evidence="4">
    <location>
        <begin position="151"/>
        <end position="175"/>
    </location>
</feature>
<feature type="domain" description="HTH araC/xylS-type" evidence="5">
    <location>
        <begin position="273"/>
        <end position="378"/>
    </location>
</feature>
<dbReference type="GO" id="GO:0003700">
    <property type="term" value="F:DNA-binding transcription factor activity"/>
    <property type="evidence" value="ECO:0007669"/>
    <property type="project" value="InterPro"/>
</dbReference>
<keyword evidence="4" id="KW-1133">Transmembrane helix</keyword>
<dbReference type="RefSeq" id="WP_047883709.1">
    <property type="nucleotide sequence ID" value="NZ_CP071325.1"/>
</dbReference>
<dbReference type="PANTHER" id="PTHR43280">
    <property type="entry name" value="ARAC-FAMILY TRANSCRIPTIONAL REGULATOR"/>
    <property type="match status" value="1"/>
</dbReference>
<evidence type="ECO:0000256" key="2">
    <source>
        <dbReference type="ARBA" id="ARBA00023125"/>
    </source>
</evidence>
<feature type="transmembrane region" description="Helical" evidence="4">
    <location>
        <begin position="88"/>
        <end position="107"/>
    </location>
</feature>
<proteinExistence type="predicted"/>
<dbReference type="PATRIC" id="fig|320778.3.peg.630"/>
<dbReference type="Pfam" id="PF12833">
    <property type="entry name" value="HTH_18"/>
    <property type="match status" value="1"/>
</dbReference>
<accession>A0A0J1HHX8</accession>
<feature type="transmembrane region" description="Helical" evidence="4">
    <location>
        <begin position="31"/>
        <end position="52"/>
    </location>
</feature>
<evidence type="ECO:0000256" key="4">
    <source>
        <dbReference type="SAM" id="Phobius"/>
    </source>
</evidence>
<dbReference type="PROSITE" id="PS01124">
    <property type="entry name" value="HTH_ARAC_FAMILY_2"/>
    <property type="match status" value="1"/>
</dbReference>
<sequence>MPAIPLPFVIALLLILLAAQLPRERGKSAKLAVVFLSFCALVVSCVGLRWHYQWSAMAMIQPMLAVTLPSLLWLCFTRTLGYAAPWRLLSWLPVGLVPVLLLGPVDWRLGLDVLISLSYLGHAALLFRLSHRSSDEYSQVTFSQSHTVPRLCLGAGLFLLFSVLTDLAIALDAWLGQGQSLIWILTISQCLVVTGLSYAVVVVSRISGGAELPVTQTQDSTIGTLPFSNPILVPKVHAAASVSAPDEGVEDSPDDAARHLEAQVEVQAEAQDARVMQALTTLLQEQALYLDPNLTLAVLARKTGVPNRQLSAAVNRQTGLNVSQLINQYRIEKARQLLKETDFSITEIYGMAGFNTKSNFNREFSRITTMTPSAYRRSTD</sequence>
<evidence type="ECO:0000313" key="7">
    <source>
        <dbReference type="Proteomes" id="UP000035909"/>
    </source>
</evidence>
<evidence type="ECO:0000256" key="1">
    <source>
        <dbReference type="ARBA" id="ARBA00023015"/>
    </source>
</evidence>
<feature type="transmembrane region" description="Helical" evidence="4">
    <location>
        <begin position="181"/>
        <end position="203"/>
    </location>
</feature>
<protein>
    <recommendedName>
        <fullName evidence="5">HTH araC/xylS-type domain-containing protein</fullName>
    </recommendedName>
</protein>
<organism evidence="6 7">
    <name type="scientific">Photobacterium ganghwense</name>
    <dbReference type="NCBI Taxonomy" id="320778"/>
    <lineage>
        <taxon>Bacteria</taxon>
        <taxon>Pseudomonadati</taxon>
        <taxon>Pseudomonadota</taxon>
        <taxon>Gammaproteobacteria</taxon>
        <taxon>Vibrionales</taxon>
        <taxon>Vibrionaceae</taxon>
        <taxon>Photobacterium</taxon>
    </lineage>
</organism>
<dbReference type="AlphaFoldDB" id="A0A0J1HHX8"/>
<dbReference type="OrthoDB" id="345413at2"/>
<dbReference type="Proteomes" id="UP000035909">
    <property type="component" value="Unassembled WGS sequence"/>
</dbReference>
<dbReference type="SUPFAM" id="SSF46689">
    <property type="entry name" value="Homeodomain-like"/>
    <property type="match status" value="1"/>
</dbReference>
<dbReference type="PANTHER" id="PTHR43280:SF29">
    <property type="entry name" value="ARAC-FAMILY TRANSCRIPTIONAL REGULATOR"/>
    <property type="match status" value="1"/>
</dbReference>